<sequence length="264" mass="27265">MTTTAVPPSGQAAVLTDRAGTAPARLAASGLRVQFAGVVALDGVDLTVDRGEIVGLIGPNGSGKTTCLNALSGFVSLAGGRVSLDERDVTRWSPARRARAGLTRTFQSVRVFADLSVSDNVEAAALGGGLGRRAARRQAAAVLTSLGLTHLGDRAAGAVSAGDERRVGIARALATRPRFLLLDEPAAGLNDAESIRLIDTIRSLAREFGCGVLLVEHDMRVVMGTCARLHVLDSGRTVAAGAPDEVARDPDVIAAYFGNEEVSS</sequence>
<dbReference type="GO" id="GO:0015808">
    <property type="term" value="P:L-alanine transport"/>
    <property type="evidence" value="ECO:0007669"/>
    <property type="project" value="TreeGrafter"/>
</dbReference>
<dbReference type="EMBL" id="CP001854">
    <property type="protein sequence ID" value="ADB51056.1"/>
    <property type="molecule type" value="Genomic_DNA"/>
</dbReference>
<dbReference type="InterPro" id="IPR027417">
    <property type="entry name" value="P-loop_NTPase"/>
</dbReference>
<dbReference type="GO" id="GO:0015188">
    <property type="term" value="F:L-isoleucine transmembrane transporter activity"/>
    <property type="evidence" value="ECO:0007669"/>
    <property type="project" value="TreeGrafter"/>
</dbReference>
<organism evidence="5 6">
    <name type="scientific">Conexibacter woesei (strain DSM 14684 / CCUG 47730 / CIP 108061 / JCM 11494 / NBRC 100937 / ID131577)</name>
    <dbReference type="NCBI Taxonomy" id="469383"/>
    <lineage>
        <taxon>Bacteria</taxon>
        <taxon>Bacillati</taxon>
        <taxon>Actinomycetota</taxon>
        <taxon>Thermoleophilia</taxon>
        <taxon>Solirubrobacterales</taxon>
        <taxon>Conexibacteraceae</taxon>
        <taxon>Conexibacter</taxon>
    </lineage>
</organism>
<keyword evidence="3" id="KW-0067">ATP-binding</keyword>
<reference evidence="6" key="2">
    <citation type="submission" date="2010-01" db="EMBL/GenBank/DDBJ databases">
        <title>The complete genome of Conexibacter woesei DSM 14684.</title>
        <authorList>
            <consortium name="US DOE Joint Genome Institute (JGI-PGF)"/>
            <person name="Lucas S."/>
            <person name="Copeland A."/>
            <person name="Lapidus A."/>
            <person name="Glavina del Rio T."/>
            <person name="Dalin E."/>
            <person name="Tice H."/>
            <person name="Bruce D."/>
            <person name="Goodwin L."/>
            <person name="Pitluck S."/>
            <person name="Kyrpides N."/>
            <person name="Mavromatis K."/>
            <person name="Ivanova N."/>
            <person name="Mikhailova N."/>
            <person name="Chertkov O."/>
            <person name="Brettin T."/>
            <person name="Detter J.C."/>
            <person name="Han C."/>
            <person name="Larimer F."/>
            <person name="Land M."/>
            <person name="Hauser L."/>
            <person name="Markowitz V."/>
            <person name="Cheng J.-F."/>
            <person name="Hugenholtz P."/>
            <person name="Woyke T."/>
            <person name="Wu D."/>
            <person name="Pukall R."/>
            <person name="Steenblock K."/>
            <person name="Schneider S."/>
            <person name="Klenk H.-P."/>
            <person name="Eisen J.A."/>
        </authorList>
    </citation>
    <scope>NUCLEOTIDE SEQUENCE [LARGE SCALE GENOMIC DNA]</scope>
    <source>
        <strain evidence="6">DSM 14684 / CIP 108061 / JCM 11494 / NBRC 100937 / ID131577</strain>
    </source>
</reference>
<evidence type="ECO:0000256" key="3">
    <source>
        <dbReference type="ARBA" id="ARBA00022840"/>
    </source>
</evidence>
<accession>D3F9J4</accession>
<evidence type="ECO:0000256" key="2">
    <source>
        <dbReference type="ARBA" id="ARBA00022741"/>
    </source>
</evidence>
<dbReference type="GO" id="GO:0015192">
    <property type="term" value="F:L-phenylalanine transmembrane transporter activity"/>
    <property type="evidence" value="ECO:0007669"/>
    <property type="project" value="TreeGrafter"/>
</dbReference>
<reference evidence="5 6" key="1">
    <citation type="journal article" date="2010" name="Stand. Genomic Sci.">
        <title>Complete genome sequence of Conexibacter woesei type strain (ID131577).</title>
        <authorList>
            <person name="Pukall R."/>
            <person name="Lapidus A."/>
            <person name="Glavina Del Rio T."/>
            <person name="Copeland A."/>
            <person name="Tice H."/>
            <person name="Cheng J.-F."/>
            <person name="Lucas S."/>
            <person name="Chen F."/>
            <person name="Nolan M."/>
            <person name="Bruce D."/>
            <person name="Goodwin L."/>
            <person name="Pitluck S."/>
            <person name="Mavromatis K."/>
            <person name="Ivanova N."/>
            <person name="Ovchinnikova G."/>
            <person name="Pati A."/>
            <person name="Chen A."/>
            <person name="Palaniappan K."/>
            <person name="Land M."/>
            <person name="Hauser L."/>
            <person name="Chang Y.-J."/>
            <person name="Jeffries C.D."/>
            <person name="Chain P."/>
            <person name="Meincke L."/>
            <person name="Sims D."/>
            <person name="Brettin T."/>
            <person name="Detter J.C."/>
            <person name="Rohde M."/>
            <person name="Goeker M."/>
            <person name="Bristow J."/>
            <person name="Eisen J.A."/>
            <person name="Markowitz V."/>
            <person name="Kyrpides N.C."/>
            <person name="Klenk H.-P."/>
            <person name="Hugenholtz P."/>
        </authorList>
    </citation>
    <scope>NUCLEOTIDE SEQUENCE [LARGE SCALE GENOMIC DNA]</scope>
    <source>
        <strain evidence="6">DSM 14684 / CIP 108061 / JCM 11494 / NBRC 100937 / ID131577</strain>
    </source>
</reference>
<dbReference type="GO" id="GO:1903805">
    <property type="term" value="P:L-valine import across plasma membrane"/>
    <property type="evidence" value="ECO:0007669"/>
    <property type="project" value="TreeGrafter"/>
</dbReference>
<dbReference type="GO" id="GO:0042941">
    <property type="term" value="P:D-alanine transmembrane transport"/>
    <property type="evidence" value="ECO:0007669"/>
    <property type="project" value="TreeGrafter"/>
</dbReference>
<dbReference type="GO" id="GO:0016887">
    <property type="term" value="F:ATP hydrolysis activity"/>
    <property type="evidence" value="ECO:0007669"/>
    <property type="project" value="InterPro"/>
</dbReference>
<dbReference type="SUPFAM" id="SSF52540">
    <property type="entry name" value="P-loop containing nucleoside triphosphate hydrolases"/>
    <property type="match status" value="1"/>
</dbReference>
<evidence type="ECO:0000256" key="1">
    <source>
        <dbReference type="ARBA" id="ARBA00022448"/>
    </source>
</evidence>
<dbReference type="GO" id="GO:0005524">
    <property type="term" value="F:ATP binding"/>
    <property type="evidence" value="ECO:0007669"/>
    <property type="project" value="UniProtKB-KW"/>
</dbReference>
<dbReference type="PROSITE" id="PS50893">
    <property type="entry name" value="ABC_TRANSPORTER_2"/>
    <property type="match status" value="1"/>
</dbReference>
<dbReference type="Gene3D" id="3.40.50.300">
    <property type="entry name" value="P-loop containing nucleotide triphosphate hydrolases"/>
    <property type="match status" value="1"/>
</dbReference>
<dbReference type="eggNOG" id="COG0411">
    <property type="taxonomic scope" value="Bacteria"/>
</dbReference>
<dbReference type="PANTHER" id="PTHR45772">
    <property type="entry name" value="CONSERVED COMPONENT OF ABC TRANSPORTER FOR NATURAL AMINO ACIDS-RELATED"/>
    <property type="match status" value="1"/>
</dbReference>
<gene>
    <name evidence="5" type="ordered locus">Cwoe_2637</name>
</gene>
<evidence type="ECO:0000313" key="6">
    <source>
        <dbReference type="Proteomes" id="UP000008229"/>
    </source>
</evidence>
<dbReference type="KEGG" id="cwo:Cwoe_2637"/>
<keyword evidence="2" id="KW-0547">Nucleotide-binding</keyword>
<dbReference type="RefSeq" id="WP_012934107.1">
    <property type="nucleotide sequence ID" value="NC_013739.1"/>
</dbReference>
<proteinExistence type="predicted"/>
<dbReference type="InterPro" id="IPR032823">
    <property type="entry name" value="BCA_ABC_TP_C"/>
</dbReference>
<dbReference type="Pfam" id="PF00005">
    <property type="entry name" value="ABC_tran"/>
    <property type="match status" value="1"/>
</dbReference>
<dbReference type="InterPro" id="IPR003439">
    <property type="entry name" value="ABC_transporter-like_ATP-bd"/>
</dbReference>
<dbReference type="PANTHER" id="PTHR45772:SF7">
    <property type="entry name" value="AMINO ACID ABC TRANSPORTER ATP-BINDING PROTEIN"/>
    <property type="match status" value="1"/>
</dbReference>
<dbReference type="STRING" id="469383.Cwoe_2637"/>
<dbReference type="CDD" id="cd03219">
    <property type="entry name" value="ABC_Mj1267_LivG_branched"/>
    <property type="match status" value="1"/>
</dbReference>
<dbReference type="HOGENOM" id="CLU_000604_1_2_11"/>
<name>D3F9J4_CONWI</name>
<dbReference type="GO" id="GO:0005304">
    <property type="term" value="F:L-valine transmembrane transporter activity"/>
    <property type="evidence" value="ECO:0007669"/>
    <property type="project" value="TreeGrafter"/>
</dbReference>
<dbReference type="Pfam" id="PF12399">
    <property type="entry name" value="BCA_ABC_TP_C"/>
    <property type="match status" value="1"/>
</dbReference>
<evidence type="ECO:0000313" key="5">
    <source>
        <dbReference type="EMBL" id="ADB51056.1"/>
    </source>
</evidence>
<protein>
    <submittedName>
        <fullName evidence="5">ABC transporter related protein</fullName>
    </submittedName>
</protein>
<keyword evidence="6" id="KW-1185">Reference proteome</keyword>
<dbReference type="SMART" id="SM00382">
    <property type="entry name" value="AAA"/>
    <property type="match status" value="1"/>
</dbReference>
<evidence type="ECO:0000259" key="4">
    <source>
        <dbReference type="PROSITE" id="PS50893"/>
    </source>
</evidence>
<dbReference type="GO" id="GO:0005886">
    <property type="term" value="C:plasma membrane"/>
    <property type="evidence" value="ECO:0007669"/>
    <property type="project" value="TreeGrafter"/>
</dbReference>
<dbReference type="Proteomes" id="UP000008229">
    <property type="component" value="Chromosome"/>
</dbReference>
<dbReference type="InterPro" id="IPR051120">
    <property type="entry name" value="ABC_AA/LPS_Transport"/>
</dbReference>
<dbReference type="OrthoDB" id="9805514at2"/>
<feature type="domain" description="ABC transporter" evidence="4">
    <location>
        <begin position="26"/>
        <end position="259"/>
    </location>
</feature>
<dbReference type="InterPro" id="IPR003593">
    <property type="entry name" value="AAA+_ATPase"/>
</dbReference>
<keyword evidence="1" id="KW-0813">Transport</keyword>
<dbReference type="AlphaFoldDB" id="D3F9J4"/>
<dbReference type="GO" id="GO:1903806">
    <property type="term" value="P:L-isoleucine import across plasma membrane"/>
    <property type="evidence" value="ECO:0007669"/>
    <property type="project" value="TreeGrafter"/>
</dbReference>